<evidence type="ECO:0000256" key="1">
    <source>
        <dbReference type="SAM" id="SignalP"/>
    </source>
</evidence>
<dbReference type="AlphaFoldDB" id="A0A3N4M6Q0"/>
<evidence type="ECO:0000313" key="3">
    <source>
        <dbReference type="EMBL" id="RPD39022.1"/>
    </source>
</evidence>
<dbReference type="OrthoDB" id="5432251at2"/>
<proteinExistence type="predicted"/>
<protein>
    <submittedName>
        <fullName evidence="3">DUF4136 domain-containing protein</fullName>
    </submittedName>
</protein>
<dbReference type="Pfam" id="PF13590">
    <property type="entry name" value="DUF4136"/>
    <property type="match status" value="1"/>
</dbReference>
<dbReference type="RefSeq" id="WP_120518429.1">
    <property type="nucleotide sequence ID" value="NZ_QXZY01000013.1"/>
</dbReference>
<feature type="domain" description="DUF4136" evidence="2">
    <location>
        <begin position="24"/>
        <end position="184"/>
    </location>
</feature>
<keyword evidence="1" id="KW-0732">Signal</keyword>
<dbReference type="EMBL" id="RMBX01000013">
    <property type="protein sequence ID" value="RPD39022.1"/>
    <property type="molecule type" value="Genomic_DNA"/>
</dbReference>
<feature type="signal peptide" evidence="1">
    <location>
        <begin position="1"/>
        <end position="23"/>
    </location>
</feature>
<sequence>MKRLSFTGLTLVLLLAACGPTLKVTSDYDRQANFAPYKTFAFYNPAGEKSSISELNRNRIQNAVIDQMKAKGYTEADTASADLLVNTITVAKEGKSVTANTDYYGYGGMYRPYGYWGGGMGMATSTTNYSVDKYIDGSVIVDVIDRNKRHLVWQGVGNSQIDSPLKDPDTQIPKAIAKIMSSFPSKQ</sequence>
<organism evidence="3 4">
    <name type="scientific">Chitinophaga barathri</name>
    <dbReference type="NCBI Taxonomy" id="1647451"/>
    <lineage>
        <taxon>Bacteria</taxon>
        <taxon>Pseudomonadati</taxon>
        <taxon>Bacteroidota</taxon>
        <taxon>Chitinophagia</taxon>
        <taxon>Chitinophagales</taxon>
        <taxon>Chitinophagaceae</taxon>
        <taxon>Chitinophaga</taxon>
    </lineage>
</organism>
<dbReference type="Gene3D" id="3.30.160.670">
    <property type="match status" value="1"/>
</dbReference>
<dbReference type="Proteomes" id="UP000279089">
    <property type="component" value="Unassembled WGS sequence"/>
</dbReference>
<evidence type="ECO:0000313" key="4">
    <source>
        <dbReference type="Proteomes" id="UP000279089"/>
    </source>
</evidence>
<dbReference type="InterPro" id="IPR025411">
    <property type="entry name" value="DUF4136"/>
</dbReference>
<reference evidence="4" key="1">
    <citation type="submission" date="2018-11" db="EMBL/GenBank/DDBJ databases">
        <title>Chitinophaga lutea sp.nov., isolate from arsenic contaminated soil.</title>
        <authorList>
            <person name="Zong Y."/>
        </authorList>
    </citation>
    <scope>NUCLEOTIDE SEQUENCE [LARGE SCALE GENOMIC DNA]</scope>
    <source>
        <strain evidence="4">YLT18</strain>
    </source>
</reference>
<name>A0A3N4M6Q0_9BACT</name>
<feature type="chain" id="PRO_5018258560" evidence="1">
    <location>
        <begin position="24"/>
        <end position="187"/>
    </location>
</feature>
<dbReference type="PROSITE" id="PS51257">
    <property type="entry name" value="PROKAR_LIPOPROTEIN"/>
    <property type="match status" value="1"/>
</dbReference>
<keyword evidence="4" id="KW-1185">Reference proteome</keyword>
<gene>
    <name evidence="3" type="ORF">EG028_23075</name>
</gene>
<evidence type="ECO:0000259" key="2">
    <source>
        <dbReference type="Pfam" id="PF13590"/>
    </source>
</evidence>
<accession>A0A3N4M6Q0</accession>
<comment type="caution">
    <text evidence="3">The sequence shown here is derived from an EMBL/GenBank/DDBJ whole genome shotgun (WGS) entry which is preliminary data.</text>
</comment>